<dbReference type="Gene3D" id="1.10.472.10">
    <property type="entry name" value="Cyclin-like"/>
    <property type="match status" value="2"/>
</dbReference>
<feature type="region of interest" description="Disordered" evidence="1">
    <location>
        <begin position="321"/>
        <end position="359"/>
    </location>
</feature>
<reference evidence="2" key="1">
    <citation type="submission" date="2021-01" db="EMBL/GenBank/DDBJ databases">
        <authorList>
            <person name="Corre E."/>
            <person name="Pelletier E."/>
            <person name="Niang G."/>
            <person name="Scheremetjew M."/>
            <person name="Finn R."/>
            <person name="Kale V."/>
            <person name="Holt S."/>
            <person name="Cochrane G."/>
            <person name="Meng A."/>
            <person name="Brown T."/>
            <person name="Cohen L."/>
        </authorList>
    </citation>
    <scope>NUCLEOTIDE SEQUENCE</scope>
    <source>
        <strain evidence="2">GSO104</strain>
    </source>
</reference>
<dbReference type="EMBL" id="HBNS01060570">
    <property type="protein sequence ID" value="CAE4667696.1"/>
    <property type="molecule type" value="Transcribed_RNA"/>
</dbReference>
<dbReference type="AlphaFoldDB" id="A0A7S4T7X0"/>
<organism evidence="2">
    <name type="scientific">Ditylum brightwellii</name>
    <dbReference type="NCBI Taxonomy" id="49249"/>
    <lineage>
        <taxon>Eukaryota</taxon>
        <taxon>Sar</taxon>
        <taxon>Stramenopiles</taxon>
        <taxon>Ochrophyta</taxon>
        <taxon>Bacillariophyta</taxon>
        <taxon>Mediophyceae</taxon>
        <taxon>Lithodesmiophycidae</taxon>
        <taxon>Lithodesmiales</taxon>
        <taxon>Lithodesmiaceae</taxon>
        <taxon>Ditylum</taxon>
    </lineage>
</organism>
<evidence type="ECO:0008006" key="3">
    <source>
        <dbReference type="Google" id="ProtNLM"/>
    </source>
</evidence>
<evidence type="ECO:0000256" key="1">
    <source>
        <dbReference type="SAM" id="MobiDB-lite"/>
    </source>
</evidence>
<gene>
    <name evidence="2" type="ORF">DBRI00130_LOCUS43618</name>
</gene>
<evidence type="ECO:0000313" key="2">
    <source>
        <dbReference type="EMBL" id="CAE4667696.1"/>
    </source>
</evidence>
<proteinExistence type="predicted"/>
<sequence length="394" mass="44082">MSLNSSVHSAPGALMRVDHFPGGDDVHRHMITDQLTAMLRQELSYTSTLSPQQHALGSPTSLPRDEWRRKIYDAHHFDGIDECHHHRYDHDAARRRHKRKIKLLSFVELSRGQFSPKDLTGMERKMLEVLSWKVNPPTPMSLVTYLLRLFPSAIPIAPCRGPLMTRSYHSQQHQHYDLVLHVLHELSRYLTELSICLTEVSTAYPPSAIAYASILISLDMITTEALPVRIRHDFFSAVARASSIALDRGGANHSSGLLLVPHDSGITYLKRRIRNSFLPEMLLDNCGSGTTEHFPGQQQHPITIARDAGLLDMNALYDQDDATPVSSPNRRKNNFAFVHDPTMNGNDTMDGTSKSKLQAGSPVCVSKNISKSSCSLIENHRGSKRRNNGASSMP</sequence>
<protein>
    <recommendedName>
        <fullName evidence="3">Cyclin N-terminal domain-containing protein</fullName>
    </recommendedName>
</protein>
<feature type="compositionally biased region" description="Polar residues" evidence="1">
    <location>
        <begin position="343"/>
        <end position="358"/>
    </location>
</feature>
<accession>A0A7S4T7X0</accession>
<name>A0A7S4T7X0_9STRA</name>